<name>A0A0G3HJ06_9CORY</name>
<gene>
    <name evidence="5" type="ORF">CUTER_09825</name>
</gene>
<dbReference type="PANTHER" id="PTHR43855">
    <property type="entry name" value="THIOSULFATE SULFURTRANSFERASE"/>
    <property type="match status" value="1"/>
</dbReference>
<keyword evidence="6" id="KW-1185">Reference proteome</keyword>
<dbReference type="KEGG" id="cut:CUTER_09825"/>
<dbReference type="PATRIC" id="fig|1072256.5.peg.1936"/>
<dbReference type="SUPFAM" id="SSF52821">
    <property type="entry name" value="Rhodanese/Cell cycle control phosphatase"/>
    <property type="match status" value="2"/>
</dbReference>
<dbReference type="InterPro" id="IPR036873">
    <property type="entry name" value="Rhodanese-like_dom_sf"/>
</dbReference>
<evidence type="ECO:0000256" key="1">
    <source>
        <dbReference type="ARBA" id="ARBA00012245"/>
    </source>
</evidence>
<dbReference type="STRING" id="1072256.CUTER_09825"/>
<dbReference type="Pfam" id="PF00581">
    <property type="entry name" value="Rhodanese"/>
    <property type="match status" value="2"/>
</dbReference>
<dbReference type="CDD" id="cd01448">
    <property type="entry name" value="TST_Repeat_1"/>
    <property type="match status" value="1"/>
</dbReference>
<reference evidence="5 6" key="1">
    <citation type="journal article" date="2015" name="Genome Announc.">
        <title>Virulence Factor Genes Detected in the Complete Genome Sequence of Corynebacterium uterequi DSM 45634, Isolated from the Uterus of a Maiden Mare.</title>
        <authorList>
            <person name="Ruckert C."/>
            <person name="Kriete M."/>
            <person name="Jaenicke S."/>
            <person name="Winkler A."/>
            <person name="Tauch A."/>
        </authorList>
    </citation>
    <scope>NUCLEOTIDE SEQUENCE [LARGE SCALE GENOMIC DNA]</scope>
    <source>
        <strain evidence="5 6">DSM 45634</strain>
    </source>
</reference>
<dbReference type="InterPro" id="IPR001763">
    <property type="entry name" value="Rhodanese-like_dom"/>
</dbReference>
<evidence type="ECO:0000259" key="4">
    <source>
        <dbReference type="PROSITE" id="PS50206"/>
    </source>
</evidence>
<dbReference type="Proteomes" id="UP000035548">
    <property type="component" value="Chromosome"/>
</dbReference>
<dbReference type="AlphaFoldDB" id="A0A0G3HJ06"/>
<dbReference type="SMART" id="SM00450">
    <property type="entry name" value="RHOD"/>
    <property type="match status" value="2"/>
</dbReference>
<accession>A0A0G3HJ06</accession>
<dbReference type="PANTHER" id="PTHR43855:SF1">
    <property type="entry name" value="THIOSULFATE SULFURTRANSFERASE"/>
    <property type="match status" value="1"/>
</dbReference>
<evidence type="ECO:0000313" key="6">
    <source>
        <dbReference type="Proteomes" id="UP000035548"/>
    </source>
</evidence>
<comment type="catalytic activity">
    <reaction evidence="3">
        <text>thiosulfate + hydrogen cyanide = thiocyanate + sulfite + 2 H(+)</text>
        <dbReference type="Rhea" id="RHEA:16881"/>
        <dbReference type="ChEBI" id="CHEBI:15378"/>
        <dbReference type="ChEBI" id="CHEBI:17359"/>
        <dbReference type="ChEBI" id="CHEBI:18022"/>
        <dbReference type="ChEBI" id="CHEBI:18407"/>
        <dbReference type="ChEBI" id="CHEBI:33542"/>
        <dbReference type="EC" id="2.8.1.1"/>
    </reaction>
</comment>
<proteinExistence type="predicted"/>
<dbReference type="EC" id="2.8.1.1" evidence="1"/>
<reference evidence="6" key="2">
    <citation type="submission" date="2015-05" db="EMBL/GenBank/DDBJ databases">
        <title>Complete genome sequence of Corynebacterium uterequi DSM 45634, isolated from the uterus of a maiden mare.</title>
        <authorList>
            <person name="Ruckert C."/>
            <person name="Albersmeier A."/>
            <person name="Winkler A."/>
            <person name="Tauch A."/>
        </authorList>
    </citation>
    <scope>NUCLEOTIDE SEQUENCE [LARGE SCALE GENOMIC DNA]</scope>
    <source>
        <strain evidence="6">DSM 45634</strain>
    </source>
</reference>
<dbReference type="EMBL" id="CP011546">
    <property type="protein sequence ID" value="AKK11933.1"/>
    <property type="molecule type" value="Genomic_DNA"/>
</dbReference>
<evidence type="ECO:0000256" key="3">
    <source>
        <dbReference type="ARBA" id="ARBA00047549"/>
    </source>
</evidence>
<feature type="domain" description="Rhodanese" evidence="4">
    <location>
        <begin position="61"/>
        <end position="155"/>
    </location>
</feature>
<dbReference type="GO" id="GO:0004792">
    <property type="term" value="F:thiosulfate-cyanide sulfurtransferase activity"/>
    <property type="evidence" value="ECO:0007669"/>
    <property type="project" value="UniProtKB-EC"/>
</dbReference>
<evidence type="ECO:0000256" key="2">
    <source>
        <dbReference type="ARBA" id="ARBA00022737"/>
    </source>
</evidence>
<organism evidence="5 6">
    <name type="scientific">Corynebacterium uterequi</name>
    <dbReference type="NCBI Taxonomy" id="1072256"/>
    <lineage>
        <taxon>Bacteria</taxon>
        <taxon>Bacillati</taxon>
        <taxon>Actinomycetota</taxon>
        <taxon>Actinomycetes</taxon>
        <taxon>Mycobacteriales</taxon>
        <taxon>Corynebacteriaceae</taxon>
        <taxon>Corynebacterium</taxon>
    </lineage>
</organism>
<feature type="domain" description="Rhodanese" evidence="4">
    <location>
        <begin position="182"/>
        <end position="294"/>
    </location>
</feature>
<dbReference type="InterPro" id="IPR051126">
    <property type="entry name" value="Thiosulfate_sulfurtransferase"/>
</dbReference>
<dbReference type="Gene3D" id="3.40.250.10">
    <property type="entry name" value="Rhodanese-like domain"/>
    <property type="match status" value="2"/>
</dbReference>
<evidence type="ECO:0000313" key="5">
    <source>
        <dbReference type="EMBL" id="AKK11933.1"/>
    </source>
</evidence>
<protein>
    <recommendedName>
        <fullName evidence="1">thiosulfate sulfurtransferase</fullName>
        <ecNumber evidence="1">2.8.1.1</ecNumber>
    </recommendedName>
</protein>
<sequence length="297" mass="32424">MRRRWPATGRVSSYDVDMTKKRSNFINAADISDAVYLGKAYTIVASMWESGPRGGYVRYSSEHIPTSFFCDPQSTLSGVPGSEAGRNPLPDTADVEEALHRWGVREGRPVVVYDQGPGLFAGRAWWVLRWAGLPDVRILNGGLAEWDRLEYPIIGGPGNIAFGGDQEATFGSMPTASIDDVRNFDGILVDTRQPNRFAGRREGLDLKAGHIPGAVNVPMEDLVDKRRVVLSPEAIRERFARVGVTSAEDVIVYSGSGLHSSYVIAAMEYAGMGVPAHFVEGWSLWAADPANPVERGD</sequence>
<keyword evidence="2" id="KW-0677">Repeat</keyword>
<keyword evidence="5" id="KW-0808">Transferase</keyword>
<dbReference type="PROSITE" id="PS50206">
    <property type="entry name" value="RHODANESE_3"/>
    <property type="match status" value="2"/>
</dbReference>